<dbReference type="Proteomes" id="UP000179129">
    <property type="component" value="Unassembled WGS sequence"/>
</dbReference>
<gene>
    <name evidence="8" type="ORF">A3F83_03140</name>
</gene>
<feature type="transmembrane region" description="Helical" evidence="7">
    <location>
        <begin position="450"/>
        <end position="469"/>
    </location>
</feature>
<protein>
    <submittedName>
        <fullName evidence="8">Na+/galactose cotransporter</fullName>
    </submittedName>
</protein>
<keyword evidence="5 7" id="KW-0472">Membrane</keyword>
<evidence type="ECO:0000313" key="8">
    <source>
        <dbReference type="EMBL" id="OGG04587.1"/>
    </source>
</evidence>
<proteinExistence type="inferred from homology"/>
<feature type="transmembrane region" description="Helical" evidence="7">
    <location>
        <begin position="186"/>
        <end position="206"/>
    </location>
</feature>
<dbReference type="Gene3D" id="1.20.1730.10">
    <property type="entry name" value="Sodium/glucose cotransporter"/>
    <property type="match status" value="1"/>
</dbReference>
<dbReference type="CDD" id="cd11478">
    <property type="entry name" value="SLC5sbd_u2"/>
    <property type="match status" value="1"/>
</dbReference>
<feature type="transmembrane region" description="Helical" evidence="7">
    <location>
        <begin position="46"/>
        <end position="66"/>
    </location>
</feature>
<evidence type="ECO:0000256" key="2">
    <source>
        <dbReference type="ARBA" id="ARBA00006434"/>
    </source>
</evidence>
<organism evidence="8 9">
    <name type="scientific">Candidatus Glassbacteria bacterium RIFCSPLOWO2_12_FULL_58_11</name>
    <dbReference type="NCBI Taxonomy" id="1817867"/>
    <lineage>
        <taxon>Bacteria</taxon>
        <taxon>Candidatus Glassiibacteriota</taxon>
    </lineage>
</organism>
<dbReference type="NCBIfam" id="TIGR00813">
    <property type="entry name" value="sss"/>
    <property type="match status" value="1"/>
</dbReference>
<dbReference type="PANTHER" id="PTHR11819">
    <property type="entry name" value="SOLUTE CARRIER FAMILY 5"/>
    <property type="match status" value="1"/>
</dbReference>
<dbReference type="EMBL" id="MFIX01000112">
    <property type="protein sequence ID" value="OGG04587.1"/>
    <property type="molecule type" value="Genomic_DNA"/>
</dbReference>
<accession>A0A1F5YX97</accession>
<feature type="transmembrane region" description="Helical" evidence="7">
    <location>
        <begin position="544"/>
        <end position="561"/>
    </location>
</feature>
<feature type="transmembrane region" description="Helical" evidence="7">
    <location>
        <begin position="249"/>
        <end position="272"/>
    </location>
</feature>
<feature type="transmembrane region" description="Helical" evidence="7">
    <location>
        <begin position="158"/>
        <end position="179"/>
    </location>
</feature>
<evidence type="ECO:0000256" key="5">
    <source>
        <dbReference type="ARBA" id="ARBA00023136"/>
    </source>
</evidence>
<feature type="transmembrane region" description="Helical" evidence="7">
    <location>
        <begin position="345"/>
        <end position="372"/>
    </location>
</feature>
<dbReference type="GO" id="GO:0005412">
    <property type="term" value="F:D-glucose:sodium symporter activity"/>
    <property type="evidence" value="ECO:0007669"/>
    <property type="project" value="TreeGrafter"/>
</dbReference>
<dbReference type="GO" id="GO:0005886">
    <property type="term" value="C:plasma membrane"/>
    <property type="evidence" value="ECO:0007669"/>
    <property type="project" value="TreeGrafter"/>
</dbReference>
<feature type="transmembrane region" description="Helical" evidence="7">
    <location>
        <begin position="424"/>
        <end position="443"/>
    </location>
</feature>
<dbReference type="Pfam" id="PF00474">
    <property type="entry name" value="SSF"/>
    <property type="match status" value="1"/>
</dbReference>
<dbReference type="PANTHER" id="PTHR11819:SF195">
    <property type="entry name" value="SODIUM_GLUCOSE COTRANSPORTER 4"/>
    <property type="match status" value="1"/>
</dbReference>
<comment type="similarity">
    <text evidence="2 6">Belongs to the sodium:solute symporter (SSF) (TC 2.A.21) family.</text>
</comment>
<dbReference type="AlphaFoldDB" id="A0A1F5YX97"/>
<comment type="caution">
    <text evidence="8">The sequence shown here is derived from an EMBL/GenBank/DDBJ whole genome shotgun (WGS) entry which is preliminary data.</text>
</comment>
<evidence type="ECO:0000256" key="6">
    <source>
        <dbReference type="RuleBase" id="RU362091"/>
    </source>
</evidence>
<name>A0A1F5YX97_9BACT</name>
<comment type="subcellular location">
    <subcellularLocation>
        <location evidence="1">Membrane</location>
        <topology evidence="1">Multi-pass membrane protein</topology>
    </subcellularLocation>
</comment>
<evidence type="ECO:0000256" key="4">
    <source>
        <dbReference type="ARBA" id="ARBA00022989"/>
    </source>
</evidence>
<sequence length="562" mass="62188">MFQLHAVDLFIIIFYFAFVLGVGFYLKNFTKSGEDFFMAGRNQTAWIAGISFIAANMGALELMGWSSATYQYGMLAVHWYWIGAIPAILFLGIFMMPFYHVSKTHSVPGYLQLRFGEGSRALAGVTFVVMTVLASGINMYSMGLVLEDFFGWDFDTSIWITAMTVAAYVTMAGLTSAIFNEIVQFFLIWAGCLLIPILGLIEIGGWDKLVELVNRQSAALAPAGAPVLDRMHIWSTMATPEANPMGMHWLGIVFGLCFVLSMGYWTTDYLVVQRVLTTKDIRSAKTAPIIGSFFKMAIPFIVILPGLIGFAVIPGLLPESPDISATQSYNAVLPLMMKRYFAPGMIGLGVIALIAGFMSGMAGNVSAFATVWTYDIYRSYINKNASDSHYLKLGRISTVLGVLVSIATTYIVKRFSSIMDYMQALFSFFIAPLFATVLLGMFWKRTTAKAGFWGLLLGMCTSVGIFFGVRAEILDPRIVAFSANPSTMAINMWQAAWAFTVNLIATVVITFFTRPKPDSELVGLVYGVSAVPHEGPSPWYRRPAMWAWLSFAIFLVLNIIFW</sequence>
<evidence type="ECO:0000313" key="9">
    <source>
        <dbReference type="Proteomes" id="UP000179129"/>
    </source>
</evidence>
<evidence type="ECO:0000256" key="7">
    <source>
        <dbReference type="SAM" id="Phobius"/>
    </source>
</evidence>
<keyword evidence="3 7" id="KW-0812">Transmembrane</keyword>
<evidence type="ECO:0000256" key="3">
    <source>
        <dbReference type="ARBA" id="ARBA00022692"/>
    </source>
</evidence>
<feature type="transmembrane region" description="Helical" evidence="7">
    <location>
        <begin position="6"/>
        <end position="26"/>
    </location>
</feature>
<feature type="transmembrane region" description="Helical" evidence="7">
    <location>
        <begin position="293"/>
        <end position="317"/>
    </location>
</feature>
<dbReference type="InterPro" id="IPR038377">
    <property type="entry name" value="Na/Glc_symporter_sf"/>
</dbReference>
<feature type="transmembrane region" description="Helical" evidence="7">
    <location>
        <begin position="78"/>
        <end position="101"/>
    </location>
</feature>
<dbReference type="STRING" id="1817867.A3F83_03140"/>
<keyword evidence="4 7" id="KW-1133">Transmembrane helix</keyword>
<evidence type="ECO:0000256" key="1">
    <source>
        <dbReference type="ARBA" id="ARBA00004141"/>
    </source>
</evidence>
<feature type="transmembrane region" description="Helical" evidence="7">
    <location>
        <begin position="489"/>
        <end position="512"/>
    </location>
</feature>
<reference evidence="8 9" key="1">
    <citation type="journal article" date="2016" name="Nat. Commun.">
        <title>Thousands of microbial genomes shed light on interconnected biogeochemical processes in an aquifer system.</title>
        <authorList>
            <person name="Anantharaman K."/>
            <person name="Brown C.T."/>
            <person name="Hug L.A."/>
            <person name="Sharon I."/>
            <person name="Castelle C.J."/>
            <person name="Probst A.J."/>
            <person name="Thomas B.C."/>
            <person name="Singh A."/>
            <person name="Wilkins M.J."/>
            <person name="Karaoz U."/>
            <person name="Brodie E.L."/>
            <person name="Williams K.H."/>
            <person name="Hubbard S.S."/>
            <person name="Banfield J.F."/>
        </authorList>
    </citation>
    <scope>NUCLEOTIDE SEQUENCE [LARGE SCALE GENOMIC DNA]</scope>
</reference>
<feature type="transmembrane region" description="Helical" evidence="7">
    <location>
        <begin position="122"/>
        <end position="146"/>
    </location>
</feature>
<feature type="transmembrane region" description="Helical" evidence="7">
    <location>
        <begin position="393"/>
        <end position="412"/>
    </location>
</feature>
<dbReference type="PROSITE" id="PS50283">
    <property type="entry name" value="NA_SOLUT_SYMP_3"/>
    <property type="match status" value="1"/>
</dbReference>
<dbReference type="InterPro" id="IPR001734">
    <property type="entry name" value="Na/solute_symporter"/>
</dbReference>